<name>A0A914HAY0_GLORO</name>
<protein>
    <submittedName>
        <fullName evidence="2">Uncharacterized protein</fullName>
    </submittedName>
</protein>
<evidence type="ECO:0000313" key="2">
    <source>
        <dbReference type="WBParaSite" id="Gr19_v10_g1584.t1"/>
    </source>
</evidence>
<dbReference type="AlphaFoldDB" id="A0A914HAY0"/>
<dbReference type="Proteomes" id="UP000887572">
    <property type="component" value="Unplaced"/>
</dbReference>
<accession>A0A914HAY0</accession>
<organism evidence="1 2">
    <name type="scientific">Globodera rostochiensis</name>
    <name type="common">Golden nematode worm</name>
    <name type="synonym">Heterodera rostochiensis</name>
    <dbReference type="NCBI Taxonomy" id="31243"/>
    <lineage>
        <taxon>Eukaryota</taxon>
        <taxon>Metazoa</taxon>
        <taxon>Ecdysozoa</taxon>
        <taxon>Nematoda</taxon>
        <taxon>Chromadorea</taxon>
        <taxon>Rhabditida</taxon>
        <taxon>Tylenchina</taxon>
        <taxon>Tylenchomorpha</taxon>
        <taxon>Tylenchoidea</taxon>
        <taxon>Heteroderidae</taxon>
        <taxon>Heteroderinae</taxon>
        <taxon>Globodera</taxon>
    </lineage>
</organism>
<proteinExistence type="predicted"/>
<reference evidence="2" key="1">
    <citation type="submission" date="2022-11" db="UniProtKB">
        <authorList>
            <consortium name="WormBaseParasite"/>
        </authorList>
    </citation>
    <scope>IDENTIFICATION</scope>
</reference>
<dbReference type="WBParaSite" id="Gr19_v10_g1584.t1">
    <property type="protein sequence ID" value="Gr19_v10_g1584.t1"/>
    <property type="gene ID" value="Gr19_v10_g1584"/>
</dbReference>
<keyword evidence="1" id="KW-1185">Reference proteome</keyword>
<evidence type="ECO:0000313" key="1">
    <source>
        <dbReference type="Proteomes" id="UP000887572"/>
    </source>
</evidence>
<sequence>MDGGHNNAQQTSLGTLGDFGGRVLAHFAVDNAPRMKQSRQTVVGRGGRGIASREFAFGLYGESGKNALQLHHTMGTMGTIE</sequence>